<proteinExistence type="predicted"/>
<dbReference type="AlphaFoldDB" id="J8EKW5"/>
<reference evidence="2 3" key="1">
    <citation type="submission" date="2012-04" db="EMBL/GenBank/DDBJ databases">
        <title>The Genome Sequence of Bacillus cereus MC67.</title>
        <authorList>
            <consortium name="The Broad Institute Genome Sequencing Platform"/>
            <consortium name="The Broad Institute Genome Sequencing Center for Infectious Disease"/>
            <person name="Feldgarden M."/>
            <person name="Van der Auwera G.A."/>
            <person name="Mahillon J."/>
            <person name="Duprez V."/>
            <person name="Timmery S."/>
            <person name="Mattelet C."/>
            <person name="Dierick K."/>
            <person name="Sun M."/>
            <person name="Yu Z."/>
            <person name="Zhu L."/>
            <person name="Hu X."/>
            <person name="Shank E.B."/>
            <person name="Swiecicka I."/>
            <person name="Hansen B.M."/>
            <person name="Andrup L."/>
            <person name="Young S.K."/>
            <person name="Zeng Q."/>
            <person name="Gargeya S."/>
            <person name="Fitzgerald M."/>
            <person name="Haas B."/>
            <person name="Abouelleil A."/>
            <person name="Alvarado L."/>
            <person name="Arachchi H.M."/>
            <person name="Berlin A."/>
            <person name="Chapman S.B."/>
            <person name="Goldberg J."/>
            <person name="Griggs A."/>
            <person name="Gujja S."/>
            <person name="Hansen M."/>
            <person name="Howarth C."/>
            <person name="Imamovic A."/>
            <person name="Larimer J."/>
            <person name="McCowen C."/>
            <person name="Montmayeur A."/>
            <person name="Murphy C."/>
            <person name="Neiman D."/>
            <person name="Pearson M."/>
            <person name="Priest M."/>
            <person name="Roberts A."/>
            <person name="Saif S."/>
            <person name="Shea T."/>
            <person name="Sisk P."/>
            <person name="Sykes S."/>
            <person name="Wortman J."/>
            <person name="Nusbaum C."/>
            <person name="Birren B."/>
        </authorList>
    </citation>
    <scope>NUCLEOTIDE SEQUENCE [LARGE SCALE GENOMIC DNA]</scope>
    <source>
        <strain evidence="2 3">MC67</strain>
    </source>
</reference>
<feature type="domain" description="Peptidase S74" evidence="1">
    <location>
        <begin position="241"/>
        <end position="349"/>
    </location>
</feature>
<dbReference type="HOGENOM" id="CLU_795701_0_0_9"/>
<dbReference type="InterPro" id="IPR030392">
    <property type="entry name" value="S74_ICA"/>
</dbReference>
<dbReference type="PROSITE" id="PS51688">
    <property type="entry name" value="ICA"/>
    <property type="match status" value="1"/>
</dbReference>
<sequence>PYWVHMQGQNITLKETKLVNNVPTDISRGYWGFMPNLGRSKNVIRTALVLGNNYDNANNVAVEGSLFIEHQTPDWNGYNASSIRIGRARSRNSDSSINTSAEILFDNDGSLDITAREGGINLISKGTTVINTSRIGTTQNSHLYMTADGDVSLDARTGRWQFNNGKSSSAYNSRTLQIDDKRVSGGDQADVDFGLGQYVMLRVPHHPSYTQYGLEIKNSDGTALQNIHVDTVYLRANNWTSAREKKTGIKDIEVDSLATMMALAPKQYYFKEDIEKLYDMRQAVIDGGYIEPTPTLNDIPLEYGFIADEIPDCLASTDRKTISSYRLTTIGIAGTQEVYKKHLALEETV</sequence>
<name>J8EKW5_BACCE</name>
<evidence type="ECO:0000313" key="3">
    <source>
        <dbReference type="Proteomes" id="UP000006997"/>
    </source>
</evidence>
<feature type="non-terminal residue" evidence="2">
    <location>
        <position position="349"/>
    </location>
</feature>
<dbReference type="Proteomes" id="UP000006997">
    <property type="component" value="Unassembled WGS sequence"/>
</dbReference>
<gene>
    <name evidence="2" type="ORF">II3_05761</name>
</gene>
<feature type="non-terminal residue" evidence="2">
    <location>
        <position position="1"/>
    </location>
</feature>
<comment type="caution">
    <text evidence="2">The sequence shown here is derived from an EMBL/GenBank/DDBJ whole genome shotgun (WGS) entry which is preliminary data.</text>
</comment>
<organism evidence="2 3">
    <name type="scientific">Bacillus cereus MC67</name>
    <dbReference type="NCBI Taxonomy" id="1053219"/>
    <lineage>
        <taxon>Bacteria</taxon>
        <taxon>Bacillati</taxon>
        <taxon>Bacillota</taxon>
        <taxon>Bacilli</taxon>
        <taxon>Bacillales</taxon>
        <taxon>Bacillaceae</taxon>
        <taxon>Bacillus</taxon>
        <taxon>Bacillus cereus group</taxon>
    </lineage>
</organism>
<evidence type="ECO:0000259" key="1">
    <source>
        <dbReference type="PROSITE" id="PS51688"/>
    </source>
</evidence>
<evidence type="ECO:0000313" key="2">
    <source>
        <dbReference type="EMBL" id="EJQ89334.1"/>
    </source>
</evidence>
<dbReference type="EMBL" id="AHEN01000076">
    <property type="protein sequence ID" value="EJQ89334.1"/>
    <property type="molecule type" value="Genomic_DNA"/>
</dbReference>
<accession>J8EKW5</accession>
<protein>
    <recommendedName>
        <fullName evidence="1">Peptidase S74 domain-containing protein</fullName>
    </recommendedName>
</protein>